<evidence type="ECO:0000256" key="2">
    <source>
        <dbReference type="HAMAP-Rule" id="MF_02087"/>
    </source>
</evidence>
<evidence type="ECO:0000313" key="7">
    <source>
        <dbReference type="Proteomes" id="UP000269923"/>
    </source>
</evidence>
<dbReference type="SUPFAM" id="SSF51419">
    <property type="entry name" value="PLP-binding barrel"/>
    <property type="match status" value="1"/>
</dbReference>
<keyword evidence="1 2" id="KW-0663">Pyridoxal phosphate</keyword>
<comment type="cofactor">
    <cofactor evidence="3">
        <name>pyridoxal 5'-phosphate</name>
        <dbReference type="ChEBI" id="CHEBI:597326"/>
    </cofactor>
</comment>
<dbReference type="GO" id="GO:0030170">
    <property type="term" value="F:pyridoxal phosphate binding"/>
    <property type="evidence" value="ECO:0007669"/>
    <property type="project" value="UniProtKB-UniRule"/>
</dbReference>
<dbReference type="EMBL" id="RQYC01000009">
    <property type="protein sequence ID" value="RRD89932.1"/>
    <property type="molecule type" value="Genomic_DNA"/>
</dbReference>
<dbReference type="PANTHER" id="PTHR10146">
    <property type="entry name" value="PROLINE SYNTHETASE CO-TRANSCRIBED BACTERIAL HOMOLOG PROTEIN"/>
    <property type="match status" value="1"/>
</dbReference>
<evidence type="ECO:0000256" key="4">
    <source>
        <dbReference type="RuleBase" id="RU004514"/>
    </source>
</evidence>
<name>A0A3P2A3B8_9NEIS</name>
<dbReference type="Gene3D" id="3.20.20.10">
    <property type="entry name" value="Alanine racemase"/>
    <property type="match status" value="1"/>
</dbReference>
<dbReference type="Proteomes" id="UP000269923">
    <property type="component" value="Unassembled WGS sequence"/>
</dbReference>
<dbReference type="InterPro" id="IPR001608">
    <property type="entry name" value="Ala_racemase_N"/>
</dbReference>
<protein>
    <recommendedName>
        <fullName evidence="2">Pyridoxal phosphate homeostasis protein</fullName>
        <shortName evidence="2">PLP homeostasis protein</shortName>
    </recommendedName>
</protein>
<gene>
    <name evidence="6" type="ORF">EII21_06855</name>
</gene>
<dbReference type="PIRSF" id="PIRSF004848">
    <property type="entry name" value="YBL036c_PLPDEIII"/>
    <property type="match status" value="1"/>
</dbReference>
<accession>A0A3P2A3B8</accession>
<proteinExistence type="inferred from homology"/>
<dbReference type="InterPro" id="IPR029066">
    <property type="entry name" value="PLP-binding_barrel"/>
</dbReference>
<dbReference type="HAMAP" id="MF_02087">
    <property type="entry name" value="PLP_homeostasis"/>
    <property type="match status" value="1"/>
</dbReference>
<dbReference type="FunFam" id="3.20.20.10:FF:000018">
    <property type="entry name" value="Pyridoxal phosphate homeostasis protein"/>
    <property type="match status" value="1"/>
</dbReference>
<dbReference type="RefSeq" id="WP_124795027.1">
    <property type="nucleotide sequence ID" value="NZ_RQYC01000009.1"/>
</dbReference>
<dbReference type="OrthoDB" id="9804072at2"/>
<feature type="domain" description="Alanine racemase N-terminal" evidence="5">
    <location>
        <begin position="28"/>
        <end position="227"/>
    </location>
</feature>
<comment type="function">
    <text evidence="2">Pyridoxal 5'-phosphate (PLP)-binding protein, which is involved in PLP homeostasis.</text>
</comment>
<dbReference type="InterPro" id="IPR011078">
    <property type="entry name" value="PyrdxlP_homeostasis"/>
</dbReference>
<dbReference type="AlphaFoldDB" id="A0A3P2A3B8"/>
<sequence length="228" mass="24984">MNDLSANRLKVLAQIQMAAVAAGRDAETVRLIAVGKTFPAADIATLYRAGQRDFGENYIQEWQRKAQDLRDSCPDLVWHIIGHIQSNKSRVVAEQAAWVHTLDSVKLARRLSHQRPSHLPPLQLCIEVNTSASTAKHGVAPNEVMVLADEVAALPNVCLRGLMCVPTADNREQTVAEFALMRDLLAGLQQKYHQVDTLSMGMSDDLADAVAYGATMVRIGRAIFGSRS</sequence>
<comment type="caution">
    <text evidence="6">The sequence shown here is derived from an EMBL/GenBank/DDBJ whole genome shotgun (WGS) entry which is preliminary data.</text>
</comment>
<dbReference type="Pfam" id="PF01168">
    <property type="entry name" value="Ala_racemase_N"/>
    <property type="match status" value="1"/>
</dbReference>
<feature type="modified residue" description="N6-(pyridoxal phosphate)lysine" evidence="2 3">
    <location>
        <position position="36"/>
    </location>
</feature>
<reference evidence="6 7" key="1">
    <citation type="submission" date="2018-11" db="EMBL/GenBank/DDBJ databases">
        <title>Genomes From Bacteria Associated with the Canine Oral Cavity: a Test Case for Automated Genome-Based Taxonomic Assignment.</title>
        <authorList>
            <person name="Coil D.A."/>
            <person name="Jospin G."/>
            <person name="Darling A.E."/>
            <person name="Wallis C."/>
            <person name="Davis I.J."/>
            <person name="Harris S."/>
            <person name="Eisen J.A."/>
            <person name="Holcombe L.J."/>
            <person name="O'Flynn C."/>
        </authorList>
    </citation>
    <scope>NUCLEOTIDE SEQUENCE [LARGE SCALE GENOMIC DNA]</scope>
    <source>
        <strain evidence="6 7">COT-280</strain>
    </source>
</reference>
<evidence type="ECO:0000256" key="1">
    <source>
        <dbReference type="ARBA" id="ARBA00022898"/>
    </source>
</evidence>
<dbReference type="NCBIfam" id="TIGR00044">
    <property type="entry name" value="YggS family pyridoxal phosphate-dependent enzyme"/>
    <property type="match status" value="1"/>
</dbReference>
<evidence type="ECO:0000259" key="5">
    <source>
        <dbReference type="Pfam" id="PF01168"/>
    </source>
</evidence>
<organism evidence="6 7">
    <name type="scientific">Conchiformibius steedae</name>
    <dbReference type="NCBI Taxonomy" id="153493"/>
    <lineage>
        <taxon>Bacteria</taxon>
        <taxon>Pseudomonadati</taxon>
        <taxon>Pseudomonadota</taxon>
        <taxon>Betaproteobacteria</taxon>
        <taxon>Neisseriales</taxon>
        <taxon>Neisseriaceae</taxon>
        <taxon>Conchiformibius</taxon>
    </lineage>
</organism>
<dbReference type="STRING" id="1121352.GCA_000620925_01262"/>
<evidence type="ECO:0000313" key="6">
    <source>
        <dbReference type="EMBL" id="RRD89932.1"/>
    </source>
</evidence>
<evidence type="ECO:0000256" key="3">
    <source>
        <dbReference type="PIRSR" id="PIRSR004848-1"/>
    </source>
</evidence>
<keyword evidence="7" id="KW-1185">Reference proteome</keyword>
<dbReference type="PANTHER" id="PTHR10146:SF14">
    <property type="entry name" value="PYRIDOXAL PHOSPHATE HOMEOSTASIS PROTEIN"/>
    <property type="match status" value="1"/>
</dbReference>
<comment type="similarity">
    <text evidence="2 4">Belongs to the pyridoxal phosphate-binding protein YggS/PROSC family.</text>
</comment>